<organism evidence="1 2">
    <name type="scientific">Neisseria sicca VK64</name>
    <dbReference type="NCBI Taxonomy" id="1095748"/>
    <lineage>
        <taxon>Bacteria</taxon>
        <taxon>Pseudomonadati</taxon>
        <taxon>Pseudomonadota</taxon>
        <taxon>Betaproteobacteria</taxon>
        <taxon>Neisseriales</taxon>
        <taxon>Neisseriaceae</taxon>
        <taxon>Neisseria</taxon>
    </lineage>
</organism>
<evidence type="ECO:0000313" key="2">
    <source>
        <dbReference type="Proteomes" id="UP000004473"/>
    </source>
</evidence>
<accession>I2NFZ8</accession>
<name>I2NFZ8_NEISI</name>
<evidence type="ECO:0000313" key="1">
    <source>
        <dbReference type="EMBL" id="EIG24759.1"/>
    </source>
</evidence>
<proteinExistence type="predicted"/>
<dbReference type="EMBL" id="AJMT01000191">
    <property type="protein sequence ID" value="EIG24759.1"/>
    <property type="molecule type" value="Genomic_DNA"/>
</dbReference>
<reference evidence="1 2" key="1">
    <citation type="submission" date="2012-04" db="EMBL/GenBank/DDBJ databases">
        <authorList>
            <person name="Harkins D.M."/>
            <person name="Madupu R."/>
            <person name="Durkin A.S."/>
            <person name="Torralba M."/>
            <person name="Methe B."/>
            <person name="Sutton G.G."/>
            <person name="Nelson K.E."/>
        </authorList>
    </citation>
    <scope>NUCLEOTIDE SEQUENCE [LARGE SCALE GENOMIC DNA]</scope>
    <source>
        <strain evidence="1 2">VK64</strain>
    </source>
</reference>
<protein>
    <submittedName>
        <fullName evidence="1">Uncharacterized protein</fullName>
    </submittedName>
</protein>
<dbReference type="Proteomes" id="UP000004473">
    <property type="component" value="Unassembled WGS sequence"/>
</dbReference>
<sequence length="48" mass="5295">MSGNEWGIYHSYFFQSETFKNTISGNNMNKLNGQHAVGNALSSAWAAL</sequence>
<gene>
    <name evidence="1" type="ORF">HMPREF1051_1377</name>
</gene>
<comment type="caution">
    <text evidence="1">The sequence shown here is derived from an EMBL/GenBank/DDBJ whole genome shotgun (WGS) entry which is preliminary data.</text>
</comment>
<dbReference type="AlphaFoldDB" id="I2NFZ8"/>